<feature type="compositionally biased region" description="Low complexity" evidence="1">
    <location>
        <begin position="232"/>
        <end position="243"/>
    </location>
</feature>
<evidence type="ECO:0000313" key="3">
    <source>
        <dbReference type="Proteomes" id="UP000011760"/>
    </source>
</evidence>
<evidence type="ECO:0000256" key="1">
    <source>
        <dbReference type="SAM" id="MobiDB-lite"/>
    </source>
</evidence>
<dbReference type="OrthoDB" id="4411700at2"/>
<dbReference type="eggNOG" id="COG3064">
    <property type="taxonomic scope" value="Bacteria"/>
</dbReference>
<dbReference type="STRING" id="1121353.H924_02800"/>
<feature type="compositionally biased region" description="Basic and acidic residues" evidence="1">
    <location>
        <begin position="294"/>
        <end position="306"/>
    </location>
</feature>
<protein>
    <submittedName>
        <fullName evidence="2">Uncharacterized protein</fullName>
    </submittedName>
</protein>
<dbReference type="RefSeq" id="WP_015650450.1">
    <property type="nucleotide sequence ID" value="NC_020506.1"/>
</dbReference>
<evidence type="ECO:0000313" key="2">
    <source>
        <dbReference type="EMBL" id="AGG66012.1"/>
    </source>
</evidence>
<accession>M1USE2</accession>
<dbReference type="KEGG" id="ccn:H924_02800"/>
<reference evidence="2 3" key="1">
    <citation type="submission" date="2013-02" db="EMBL/GenBank/DDBJ databases">
        <title>The complete genome sequence of Corynebacterium callunae DSM 20147.</title>
        <authorList>
            <person name="Ruckert C."/>
            <person name="Albersmeier A."/>
            <person name="Kalinowski J."/>
        </authorList>
    </citation>
    <scope>NUCLEOTIDE SEQUENCE [LARGE SCALE GENOMIC DNA]</scope>
    <source>
        <strain evidence="2 3">DSM 20147</strain>
    </source>
</reference>
<sequence length="505" mass="50891">MNEIIEGYKKAVELLSSASRGLYGQPAVPIGILREAHGTIEGLDTAAIRTAGSRAGGGTETGGVQGWVAEILKYVGGIAGGIVVTELFERATDWFSNRDEAEEVGEASGKAADAIDTAVDESDQGMKEIIAQLIGVIEQLTATLGAIDPAEHPQAFSECVAAGSGLIDQAGEMICGLCADRDEAISQCLNALSDHAKKVCETPIAPLKDAVSGSGVATAAASAGGIVSADASAASSSSSSSGGETNTEDKTTPASVDKTTETQTADECEETKKCETEPAKKPVEKPETPSAADSDSKVKNAEKDTAVAEDCAPESASEKPSAEDDCDEAPANEQKEAPAVEAVCDEAEPCDEEPPAPVEDDKENPEPVAENPSNNGVKTVLGVIGIGALVLGVGAIVSFIEQAIAVPAELPLPPAETPPAAPEPAAPPKMTEAELAAVPEPAPKPIPTASAAAAPAAVAPVINPPSAPAPTPTPVQFNAAPVDTPLIGAAAGAVPNVNVRKSGGW</sequence>
<proteinExistence type="predicted"/>
<organism evidence="2 3">
    <name type="scientific">Corynebacterium callunae DSM 20147</name>
    <dbReference type="NCBI Taxonomy" id="1121353"/>
    <lineage>
        <taxon>Bacteria</taxon>
        <taxon>Bacillati</taxon>
        <taxon>Actinomycetota</taxon>
        <taxon>Actinomycetes</taxon>
        <taxon>Mycobacteriales</taxon>
        <taxon>Corynebacteriaceae</taxon>
        <taxon>Corynebacterium</taxon>
    </lineage>
</organism>
<name>M1USE2_9CORY</name>
<dbReference type="PATRIC" id="fig|1121353.3.peg.581"/>
<feature type="region of interest" description="Disordered" evidence="1">
    <location>
        <begin position="232"/>
        <end position="377"/>
    </location>
</feature>
<feature type="compositionally biased region" description="Acidic residues" evidence="1">
    <location>
        <begin position="343"/>
        <end position="363"/>
    </location>
</feature>
<dbReference type="AlphaFoldDB" id="M1USE2"/>
<dbReference type="HOGENOM" id="CLU_039916_0_0_11"/>
<dbReference type="EMBL" id="CP004354">
    <property type="protein sequence ID" value="AGG66012.1"/>
    <property type="molecule type" value="Genomic_DNA"/>
</dbReference>
<dbReference type="Proteomes" id="UP000011760">
    <property type="component" value="Chromosome"/>
</dbReference>
<keyword evidence="3" id="KW-1185">Reference proteome</keyword>
<gene>
    <name evidence="2" type="ORF">H924_02800</name>
</gene>
<feature type="compositionally biased region" description="Basic and acidic residues" evidence="1">
    <location>
        <begin position="270"/>
        <end position="287"/>
    </location>
</feature>